<proteinExistence type="predicted"/>
<organism evidence="3 4">
    <name type="scientific">Niabella ginsengisoli</name>
    <dbReference type="NCBI Taxonomy" id="522298"/>
    <lineage>
        <taxon>Bacteria</taxon>
        <taxon>Pseudomonadati</taxon>
        <taxon>Bacteroidota</taxon>
        <taxon>Chitinophagia</taxon>
        <taxon>Chitinophagales</taxon>
        <taxon>Chitinophagaceae</taxon>
        <taxon>Niabella</taxon>
    </lineage>
</organism>
<evidence type="ECO:0000259" key="2">
    <source>
        <dbReference type="Pfam" id="PF03629"/>
    </source>
</evidence>
<evidence type="ECO:0000313" key="3">
    <source>
        <dbReference type="EMBL" id="MCH5600812.1"/>
    </source>
</evidence>
<gene>
    <name evidence="3" type="ORF">MKP09_24305</name>
</gene>
<protein>
    <submittedName>
        <fullName evidence="3">Sialate O-acetylesterase</fullName>
    </submittedName>
</protein>
<feature type="domain" description="Sialate O-acetylesterase" evidence="2">
    <location>
        <begin position="38"/>
        <end position="270"/>
    </location>
</feature>
<dbReference type="Proteomes" id="UP001202248">
    <property type="component" value="Unassembled WGS sequence"/>
</dbReference>
<dbReference type="InterPro" id="IPR052940">
    <property type="entry name" value="Carb_Esterase_6"/>
</dbReference>
<keyword evidence="4" id="KW-1185">Reference proteome</keyword>
<evidence type="ECO:0000256" key="1">
    <source>
        <dbReference type="ARBA" id="ARBA00022801"/>
    </source>
</evidence>
<dbReference type="PANTHER" id="PTHR31988:SF19">
    <property type="entry name" value="9-O-ACETYL-N-ACETYLNEURAMINIC ACID DEACETYLASE-RELATED"/>
    <property type="match status" value="1"/>
</dbReference>
<accession>A0ABS9SR16</accession>
<evidence type="ECO:0000313" key="4">
    <source>
        <dbReference type="Proteomes" id="UP001202248"/>
    </source>
</evidence>
<reference evidence="3 4" key="1">
    <citation type="submission" date="2022-02" db="EMBL/GenBank/DDBJ databases">
        <authorList>
            <person name="Min J."/>
        </authorList>
    </citation>
    <scope>NUCLEOTIDE SEQUENCE [LARGE SCALE GENOMIC DNA]</scope>
    <source>
        <strain evidence="3 4">GR10-1</strain>
    </source>
</reference>
<dbReference type="PROSITE" id="PS51257">
    <property type="entry name" value="PROKAR_LIPOPROTEIN"/>
    <property type="match status" value="1"/>
</dbReference>
<keyword evidence="1" id="KW-0378">Hydrolase</keyword>
<dbReference type="InterPro" id="IPR036514">
    <property type="entry name" value="SGNH_hydro_sf"/>
</dbReference>
<dbReference type="InterPro" id="IPR005181">
    <property type="entry name" value="SASA"/>
</dbReference>
<name>A0ABS9SR16_9BACT</name>
<comment type="caution">
    <text evidence="3">The sequence shown here is derived from an EMBL/GenBank/DDBJ whole genome shotgun (WGS) entry which is preliminary data.</text>
</comment>
<dbReference type="Pfam" id="PF03629">
    <property type="entry name" value="SASA"/>
    <property type="match status" value="1"/>
</dbReference>
<dbReference type="Gene3D" id="3.40.50.1110">
    <property type="entry name" value="SGNH hydrolase"/>
    <property type="match status" value="1"/>
</dbReference>
<dbReference type="EMBL" id="JAKWBL010000004">
    <property type="protein sequence ID" value="MCH5600812.1"/>
    <property type="molecule type" value="Genomic_DNA"/>
</dbReference>
<dbReference type="PANTHER" id="PTHR31988">
    <property type="entry name" value="ESTERASE, PUTATIVE (DUF303)-RELATED"/>
    <property type="match status" value="1"/>
</dbReference>
<dbReference type="SUPFAM" id="SSF52266">
    <property type="entry name" value="SGNH hydrolase"/>
    <property type="match status" value="1"/>
</dbReference>
<sequence>MRIAVPIFLKIGMIAGIFLAGCSTNKSAQQIPKNKEKFHVFILMGQSNMAGYGTLEAADTIPVPHVFKLPTVYKESLQWQPAAHPLHNRLSSDRFGLGLPFAKQYLKHNKGITVGLIPLGWGGASINQLNKGSNVYNDFLVKLAFAKKYGTVKGVLWHQGESDTVDEEAANSYEQKLHKLTADIRKDVGDENLPIIVGNLAEFYGTSKEHNAPDRVKRINKVKQVLRNVANKIPATGFVETTGCTSIDAHNVHFDRASYIILGKRYYEVYAGIKQ</sequence>
<dbReference type="RefSeq" id="WP_240833227.1">
    <property type="nucleotide sequence ID" value="NZ_JAKWBL010000004.1"/>
</dbReference>